<name>A0ABX7NQ48_9BACT</name>
<reference evidence="1 2" key="1">
    <citation type="submission" date="2021-02" db="EMBL/GenBank/DDBJ databases">
        <title>De Novo genome assembly of isolated myxobacteria.</title>
        <authorList>
            <person name="Stevens D.C."/>
        </authorList>
    </citation>
    <scope>NUCLEOTIDE SEQUENCE [LARGE SCALE GENOMIC DNA]</scope>
    <source>
        <strain evidence="2">SCPEA02</strain>
    </source>
</reference>
<keyword evidence="2" id="KW-1185">Reference proteome</keyword>
<evidence type="ECO:0000313" key="1">
    <source>
        <dbReference type="EMBL" id="QSQ20499.1"/>
    </source>
</evidence>
<dbReference type="RefSeq" id="WP_206722079.1">
    <property type="nucleotide sequence ID" value="NZ_CP071090.1"/>
</dbReference>
<evidence type="ECO:0000313" key="2">
    <source>
        <dbReference type="Proteomes" id="UP000662747"/>
    </source>
</evidence>
<accession>A0ABX7NQ48</accession>
<dbReference type="EMBL" id="CP071090">
    <property type="protein sequence ID" value="QSQ20499.1"/>
    <property type="molecule type" value="Genomic_DNA"/>
</dbReference>
<gene>
    <name evidence="1" type="ORF">JY651_35420</name>
</gene>
<dbReference type="Proteomes" id="UP000662747">
    <property type="component" value="Chromosome"/>
</dbReference>
<sequence>MDEVDPKDEAVQRMMERFQRMPKETSPKGQPYHVLVAERANGELTSAIWMGGPEGGVPVFESLEDGTEALRYTPSPREAGYGDDAVRWRVCPLSGPVLRTLYLNPNLTLYRVLSMSEEGLAVQRL</sequence>
<organism evidence="1 2">
    <name type="scientific">Pyxidicoccus parkwayensis</name>
    <dbReference type="NCBI Taxonomy" id="2813578"/>
    <lineage>
        <taxon>Bacteria</taxon>
        <taxon>Pseudomonadati</taxon>
        <taxon>Myxococcota</taxon>
        <taxon>Myxococcia</taxon>
        <taxon>Myxococcales</taxon>
        <taxon>Cystobacterineae</taxon>
        <taxon>Myxococcaceae</taxon>
        <taxon>Pyxidicoccus</taxon>
    </lineage>
</organism>
<protein>
    <submittedName>
        <fullName evidence="1">Uncharacterized protein</fullName>
    </submittedName>
</protein>
<proteinExistence type="predicted"/>